<evidence type="ECO:0000313" key="4">
    <source>
        <dbReference type="Proteomes" id="UP000198848"/>
    </source>
</evidence>
<dbReference type="SUPFAM" id="SSF56235">
    <property type="entry name" value="N-terminal nucleophile aminohydrolases (Ntn hydrolases)"/>
    <property type="match status" value="1"/>
</dbReference>
<dbReference type="GO" id="GO:0006529">
    <property type="term" value="P:asparagine biosynthetic process"/>
    <property type="evidence" value="ECO:0007669"/>
    <property type="project" value="InterPro"/>
</dbReference>
<dbReference type="AlphaFoldDB" id="A0A1H1GSX8"/>
<dbReference type="SUPFAM" id="SSF52402">
    <property type="entry name" value="Adenine nucleotide alpha hydrolases-like"/>
    <property type="match status" value="1"/>
</dbReference>
<name>A0A1H1GSX8_NATTX</name>
<evidence type="ECO:0000259" key="2">
    <source>
        <dbReference type="Pfam" id="PF00733"/>
    </source>
</evidence>
<dbReference type="EMBL" id="FNLC01000002">
    <property type="protein sequence ID" value="SDR16295.1"/>
    <property type="molecule type" value="Genomic_DNA"/>
</dbReference>
<dbReference type="Proteomes" id="UP000198848">
    <property type="component" value="Unassembled WGS sequence"/>
</dbReference>
<dbReference type="RefSeq" id="WP_090382374.1">
    <property type="nucleotide sequence ID" value="NZ_FNLC01000002.1"/>
</dbReference>
<protein>
    <submittedName>
        <fullName evidence="3">Asparagine synthase (Glutamine-hydrolysing)</fullName>
    </submittedName>
</protein>
<organism evidence="3 4">
    <name type="scientific">Natronobacterium texcoconense</name>
    <dbReference type="NCBI Taxonomy" id="1095778"/>
    <lineage>
        <taxon>Archaea</taxon>
        <taxon>Methanobacteriati</taxon>
        <taxon>Methanobacteriota</taxon>
        <taxon>Stenosarchaea group</taxon>
        <taxon>Halobacteria</taxon>
        <taxon>Halobacteriales</taxon>
        <taxon>Natrialbaceae</taxon>
        <taxon>Natronobacterium</taxon>
    </lineage>
</organism>
<reference evidence="4" key="1">
    <citation type="submission" date="2016-10" db="EMBL/GenBank/DDBJ databases">
        <authorList>
            <person name="Varghese N."/>
            <person name="Submissions S."/>
        </authorList>
    </citation>
    <scope>NUCLEOTIDE SEQUENCE [LARGE SCALE GENOMIC DNA]</scope>
    <source>
        <strain evidence="4">DSM 24767</strain>
    </source>
</reference>
<dbReference type="InterPro" id="IPR001962">
    <property type="entry name" value="Asn_synthase"/>
</dbReference>
<gene>
    <name evidence="3" type="ORF">SAMN04489842_2592</name>
</gene>
<dbReference type="PANTHER" id="PTHR43284:SF1">
    <property type="entry name" value="ASPARAGINE SYNTHETASE"/>
    <property type="match status" value="1"/>
</dbReference>
<dbReference type="Pfam" id="PF00733">
    <property type="entry name" value="Asn_synthase"/>
    <property type="match status" value="1"/>
</dbReference>
<keyword evidence="4" id="KW-1185">Reference proteome</keyword>
<sequence length="592" mass="66177">METALRATDWTDVDGVAVRGRAFDGDEVLAGSDLARRFRDALADDGQRAAEHASSLEAVATVAAALEGFYAVAAVHGGKTFLVADGARSIPLYYSVDGTFVSDRGRLVRERLETATHPVTESEFLLTRYVTGPETIWRGVYSTQAGEVVRIDDDEISRRTYREYWPAGPEDRNSSESRASRTNHLQRLEDALETALDRLERVAGARPIVVPLSGGYDSRLLASALAERGREVVGYTFGRSGHPDVEVSREVASRLGIDWEFVPYDESAWWEWYHGDDCRRYRERAFGGDALPFLAEWPALRTLVDAGRLPADALYCPGHTVATPSERLPPFVGDEKRTAAVSVGCGSTGSDVDEAATEPTVDELVEYVLETHYSLWEWDDDRFRDAARERIRRGLLGTRAPESVADPATAAAAYERWEWRGRMSTFTNGDLRAYEDAGVDWWLPLWDPAYVRAWERVPLSLRREKGLHAELARRYYARAADGSRERADVTDRTLSPLERHLSLVRHTPERQFTERDGDWSPPFLAPRSAWGEPGSHPLAWYGTLSEDLLEAVPPSRNFYALRTLAATDRLEFSDSEASTPTAPHIGLPTELE</sequence>
<proteinExistence type="predicted"/>
<feature type="region of interest" description="Disordered" evidence="1">
    <location>
        <begin position="572"/>
        <end position="592"/>
    </location>
</feature>
<accession>A0A1H1GSX8</accession>
<dbReference type="OrthoDB" id="8692at2157"/>
<evidence type="ECO:0000256" key="1">
    <source>
        <dbReference type="SAM" id="MobiDB-lite"/>
    </source>
</evidence>
<dbReference type="GO" id="GO:0004066">
    <property type="term" value="F:asparagine synthase (glutamine-hydrolyzing) activity"/>
    <property type="evidence" value="ECO:0007669"/>
    <property type="project" value="InterPro"/>
</dbReference>
<feature type="domain" description="Asparagine synthetase" evidence="2">
    <location>
        <begin position="188"/>
        <end position="267"/>
    </location>
</feature>
<dbReference type="InterPro" id="IPR014729">
    <property type="entry name" value="Rossmann-like_a/b/a_fold"/>
</dbReference>
<dbReference type="STRING" id="1095778.SAMN04489842_2592"/>
<dbReference type="PANTHER" id="PTHR43284">
    <property type="entry name" value="ASPARAGINE SYNTHETASE (GLUTAMINE-HYDROLYZING)"/>
    <property type="match status" value="1"/>
</dbReference>
<dbReference type="Gene3D" id="3.40.50.620">
    <property type="entry name" value="HUPs"/>
    <property type="match status" value="1"/>
</dbReference>
<dbReference type="InterPro" id="IPR051786">
    <property type="entry name" value="ASN_synthetase/amidase"/>
</dbReference>
<dbReference type="InterPro" id="IPR029055">
    <property type="entry name" value="Ntn_hydrolases_N"/>
</dbReference>
<evidence type="ECO:0000313" key="3">
    <source>
        <dbReference type="EMBL" id="SDR16295.1"/>
    </source>
</evidence>